<name>A0A758G6M3_SALER</name>
<sequence>MKNTEHTSTILITGITLSVNDEDKIVVLGLVDGIDESHRKFHNFALPWTAGKHLLDSLKDIYESPVEQLEFSKESLDTE</sequence>
<accession>A0A758G6M3</accession>
<dbReference type="AlphaFoldDB" id="A0A758G6M3"/>
<proteinExistence type="predicted"/>
<reference evidence="1" key="1">
    <citation type="journal article" date="2018" name="Genome Biol.">
        <title>SKESA: strategic k-mer extension for scrupulous assemblies.</title>
        <authorList>
            <person name="Souvorov A."/>
            <person name="Agarwala R."/>
            <person name="Lipman D.J."/>
        </authorList>
    </citation>
    <scope>NUCLEOTIDE SEQUENCE</scope>
    <source>
        <strain evidence="1">MA.NL_R66</strain>
    </source>
</reference>
<gene>
    <name evidence="1" type="ORF">G8W20_004857</name>
</gene>
<evidence type="ECO:0000313" key="1">
    <source>
        <dbReference type="EMBL" id="HAG1192622.1"/>
    </source>
</evidence>
<protein>
    <submittedName>
        <fullName evidence="1">Uncharacterized protein</fullName>
    </submittedName>
</protein>
<organism evidence="1">
    <name type="scientific">Salmonella enterica</name>
    <name type="common">Salmonella choleraesuis</name>
    <dbReference type="NCBI Taxonomy" id="28901"/>
    <lineage>
        <taxon>Bacteria</taxon>
        <taxon>Pseudomonadati</taxon>
        <taxon>Pseudomonadota</taxon>
        <taxon>Gammaproteobacteria</taxon>
        <taxon>Enterobacterales</taxon>
        <taxon>Enterobacteriaceae</taxon>
        <taxon>Salmonella</taxon>
    </lineage>
</organism>
<reference evidence="1" key="2">
    <citation type="submission" date="2020-02" db="EMBL/GenBank/DDBJ databases">
        <authorList>
            <consortium name="NCBI Pathogen Detection Project"/>
        </authorList>
    </citation>
    <scope>NUCLEOTIDE SEQUENCE</scope>
    <source>
        <strain evidence="1">MA.NL_R66</strain>
    </source>
</reference>
<dbReference type="EMBL" id="DAAXIT010000042">
    <property type="protein sequence ID" value="HAG1192622.1"/>
    <property type="molecule type" value="Genomic_DNA"/>
</dbReference>
<comment type="caution">
    <text evidence="1">The sequence shown here is derived from an EMBL/GenBank/DDBJ whole genome shotgun (WGS) entry which is preliminary data.</text>
</comment>